<evidence type="ECO:0000313" key="2">
    <source>
        <dbReference type="EnsemblMetazoa" id="ASIC013129-PA"/>
    </source>
</evidence>
<reference evidence="1 3" key="1">
    <citation type="journal article" date="2014" name="BMC Genomics">
        <title>Genome sequence of Anopheles sinensis provides insight into genetics basis of mosquito competence for malaria parasites.</title>
        <authorList>
            <person name="Zhou D."/>
            <person name="Zhang D."/>
            <person name="Ding G."/>
            <person name="Shi L."/>
            <person name="Hou Q."/>
            <person name="Ye Y."/>
            <person name="Xu Y."/>
            <person name="Zhou H."/>
            <person name="Xiong C."/>
            <person name="Li S."/>
            <person name="Yu J."/>
            <person name="Hong S."/>
            <person name="Yu X."/>
            <person name="Zou P."/>
            <person name="Chen C."/>
            <person name="Chang X."/>
            <person name="Wang W."/>
            <person name="Lv Y."/>
            <person name="Sun Y."/>
            <person name="Ma L."/>
            <person name="Shen B."/>
            <person name="Zhu C."/>
        </authorList>
    </citation>
    <scope>NUCLEOTIDE SEQUENCE [LARGE SCALE GENOMIC DNA]</scope>
</reference>
<keyword evidence="3" id="KW-1185">Reference proteome</keyword>
<proteinExistence type="predicted"/>
<gene>
    <name evidence="1" type="ORF">ZHAS_00013129</name>
</gene>
<reference evidence="2" key="2">
    <citation type="submission" date="2020-05" db="UniProtKB">
        <authorList>
            <consortium name="EnsemblMetazoa"/>
        </authorList>
    </citation>
    <scope>IDENTIFICATION</scope>
</reference>
<evidence type="ECO:0000313" key="1">
    <source>
        <dbReference type="EMBL" id="KFB45171.1"/>
    </source>
</evidence>
<sequence>MHRRVRRLHAVPGGDDTGRLTPFHGLTEYDSDDVLTTKGHKPGPAIRGRYGAARLFAAIRRSRLALWMGWIVPACKSAKEGAGVLRVHHITVMCVRTRPILALAKVVVTRCSSSS</sequence>
<accession>A0A084W4M7</accession>
<dbReference type="Proteomes" id="UP000030765">
    <property type="component" value="Unassembled WGS sequence"/>
</dbReference>
<name>A0A084W4M7_ANOSI</name>
<protein>
    <submittedName>
        <fullName evidence="1 2">Uncharacterized protein</fullName>
    </submittedName>
</protein>
<dbReference type="AlphaFoldDB" id="A0A084W4M7"/>
<evidence type="ECO:0000313" key="3">
    <source>
        <dbReference type="Proteomes" id="UP000030765"/>
    </source>
</evidence>
<dbReference type="EnsemblMetazoa" id="ASIC013129-RA">
    <property type="protein sequence ID" value="ASIC013129-PA"/>
    <property type="gene ID" value="ASIC013129"/>
</dbReference>
<dbReference type="EMBL" id="ATLV01020346">
    <property type="status" value="NOT_ANNOTATED_CDS"/>
    <property type="molecule type" value="Genomic_DNA"/>
</dbReference>
<dbReference type="VEuPathDB" id="VectorBase:ASIC013129"/>
<dbReference type="EMBL" id="KE525299">
    <property type="protein sequence ID" value="KFB45171.1"/>
    <property type="molecule type" value="Genomic_DNA"/>
</dbReference>
<organism evidence="1">
    <name type="scientific">Anopheles sinensis</name>
    <name type="common">Mosquito</name>
    <dbReference type="NCBI Taxonomy" id="74873"/>
    <lineage>
        <taxon>Eukaryota</taxon>
        <taxon>Metazoa</taxon>
        <taxon>Ecdysozoa</taxon>
        <taxon>Arthropoda</taxon>
        <taxon>Hexapoda</taxon>
        <taxon>Insecta</taxon>
        <taxon>Pterygota</taxon>
        <taxon>Neoptera</taxon>
        <taxon>Endopterygota</taxon>
        <taxon>Diptera</taxon>
        <taxon>Nematocera</taxon>
        <taxon>Culicoidea</taxon>
        <taxon>Culicidae</taxon>
        <taxon>Anophelinae</taxon>
        <taxon>Anopheles</taxon>
    </lineage>
</organism>